<dbReference type="Gene3D" id="2.40.170.20">
    <property type="entry name" value="TonB-dependent receptor, beta-barrel domain"/>
    <property type="match status" value="1"/>
</dbReference>
<evidence type="ECO:0000256" key="14">
    <source>
        <dbReference type="RuleBase" id="RU003357"/>
    </source>
</evidence>
<proteinExistence type="inferred from homology"/>
<name>A0ABT3TCN9_9GAMM</name>
<dbReference type="Pfam" id="PF07715">
    <property type="entry name" value="Plug"/>
    <property type="match status" value="1"/>
</dbReference>
<comment type="similarity">
    <text evidence="12 14">Belongs to the TonB-dependent receptor family.</text>
</comment>
<evidence type="ECO:0000259" key="17">
    <source>
        <dbReference type="Pfam" id="PF07715"/>
    </source>
</evidence>
<dbReference type="EMBL" id="SHNN01000001">
    <property type="protein sequence ID" value="MCX2980063.1"/>
    <property type="molecule type" value="Genomic_DNA"/>
</dbReference>
<dbReference type="PANTHER" id="PTHR32552">
    <property type="entry name" value="FERRICHROME IRON RECEPTOR-RELATED"/>
    <property type="match status" value="1"/>
</dbReference>
<keyword evidence="2 12" id="KW-0813">Transport</keyword>
<keyword evidence="3 12" id="KW-1134">Transmembrane beta strand</keyword>
<keyword evidence="19" id="KW-1185">Reference proteome</keyword>
<dbReference type="PANTHER" id="PTHR32552:SF81">
    <property type="entry name" value="TONB-DEPENDENT OUTER MEMBRANE RECEPTOR"/>
    <property type="match status" value="1"/>
</dbReference>
<dbReference type="RefSeq" id="WP_279244044.1">
    <property type="nucleotide sequence ID" value="NZ_SHNN01000001.1"/>
</dbReference>
<evidence type="ECO:0000256" key="11">
    <source>
        <dbReference type="ARBA" id="ARBA00023237"/>
    </source>
</evidence>
<keyword evidence="8" id="KW-0406">Ion transport</keyword>
<evidence type="ECO:0000256" key="1">
    <source>
        <dbReference type="ARBA" id="ARBA00004571"/>
    </source>
</evidence>
<keyword evidence="4" id="KW-0410">Iron transport</keyword>
<evidence type="ECO:0000256" key="6">
    <source>
        <dbReference type="ARBA" id="ARBA00022729"/>
    </source>
</evidence>
<dbReference type="Pfam" id="PF00593">
    <property type="entry name" value="TonB_dep_Rec_b-barrel"/>
    <property type="match status" value="1"/>
</dbReference>
<keyword evidence="18" id="KW-0675">Receptor</keyword>
<keyword evidence="11 12" id="KW-0998">Cell outer membrane</keyword>
<dbReference type="Proteomes" id="UP001143362">
    <property type="component" value="Unassembled WGS sequence"/>
</dbReference>
<evidence type="ECO:0000256" key="10">
    <source>
        <dbReference type="ARBA" id="ARBA00023136"/>
    </source>
</evidence>
<dbReference type="PROSITE" id="PS52016">
    <property type="entry name" value="TONB_DEPENDENT_REC_3"/>
    <property type="match status" value="1"/>
</dbReference>
<feature type="domain" description="TonB-dependent receptor plug" evidence="17">
    <location>
        <begin position="57"/>
        <end position="169"/>
    </location>
</feature>
<evidence type="ECO:0000256" key="15">
    <source>
        <dbReference type="SAM" id="SignalP"/>
    </source>
</evidence>
<evidence type="ECO:0000259" key="16">
    <source>
        <dbReference type="Pfam" id="PF00593"/>
    </source>
</evidence>
<keyword evidence="9 14" id="KW-0798">TonB box</keyword>
<protein>
    <submittedName>
        <fullName evidence="18">TonB-dependent receptor</fullName>
    </submittedName>
</protein>
<evidence type="ECO:0000256" key="9">
    <source>
        <dbReference type="ARBA" id="ARBA00023077"/>
    </source>
</evidence>
<evidence type="ECO:0000313" key="18">
    <source>
        <dbReference type="EMBL" id="MCX2980063.1"/>
    </source>
</evidence>
<gene>
    <name evidence="18" type="ORF">EYC98_04190</name>
</gene>
<dbReference type="PROSITE" id="PS01156">
    <property type="entry name" value="TONB_DEPENDENT_REC_2"/>
    <property type="match status" value="1"/>
</dbReference>
<feature type="signal peptide" evidence="15">
    <location>
        <begin position="1"/>
        <end position="34"/>
    </location>
</feature>
<comment type="subcellular location">
    <subcellularLocation>
        <location evidence="1 12">Cell outer membrane</location>
        <topology evidence="1 12">Multi-pass membrane protein</topology>
    </subcellularLocation>
</comment>
<evidence type="ECO:0000256" key="5">
    <source>
        <dbReference type="ARBA" id="ARBA00022692"/>
    </source>
</evidence>
<keyword evidence="6 15" id="KW-0732">Signal</keyword>
<feature type="short sequence motif" description="TonB C-terminal box" evidence="13">
    <location>
        <begin position="746"/>
        <end position="763"/>
    </location>
</feature>
<dbReference type="InterPro" id="IPR039426">
    <property type="entry name" value="TonB-dep_rcpt-like"/>
</dbReference>
<evidence type="ECO:0000256" key="3">
    <source>
        <dbReference type="ARBA" id="ARBA00022452"/>
    </source>
</evidence>
<comment type="caution">
    <text evidence="18">The sequence shown here is derived from an EMBL/GenBank/DDBJ whole genome shotgun (WGS) entry which is preliminary data.</text>
</comment>
<keyword evidence="10 12" id="KW-0472">Membrane</keyword>
<evidence type="ECO:0000256" key="2">
    <source>
        <dbReference type="ARBA" id="ARBA00022448"/>
    </source>
</evidence>
<evidence type="ECO:0000256" key="4">
    <source>
        <dbReference type="ARBA" id="ARBA00022496"/>
    </source>
</evidence>
<accession>A0ABT3TCN9</accession>
<evidence type="ECO:0000313" key="19">
    <source>
        <dbReference type="Proteomes" id="UP001143362"/>
    </source>
</evidence>
<organism evidence="18 19">
    <name type="scientific">Candidatus Litorirhabdus singularis</name>
    <dbReference type="NCBI Taxonomy" id="2518993"/>
    <lineage>
        <taxon>Bacteria</taxon>
        <taxon>Pseudomonadati</taxon>
        <taxon>Pseudomonadota</taxon>
        <taxon>Gammaproteobacteria</taxon>
        <taxon>Cellvibrionales</taxon>
        <taxon>Halieaceae</taxon>
        <taxon>Candidatus Litorirhabdus</taxon>
    </lineage>
</organism>
<feature type="chain" id="PRO_5046940522" evidence="15">
    <location>
        <begin position="35"/>
        <end position="763"/>
    </location>
</feature>
<keyword evidence="5 12" id="KW-0812">Transmembrane</keyword>
<dbReference type="InterPro" id="IPR012910">
    <property type="entry name" value="Plug_dom"/>
</dbReference>
<dbReference type="SUPFAM" id="SSF56935">
    <property type="entry name" value="Porins"/>
    <property type="match status" value="1"/>
</dbReference>
<feature type="domain" description="TonB-dependent receptor-like beta-barrel" evidence="16">
    <location>
        <begin position="288"/>
        <end position="724"/>
    </location>
</feature>
<dbReference type="InterPro" id="IPR036942">
    <property type="entry name" value="Beta-barrel_TonB_sf"/>
</dbReference>
<evidence type="ECO:0000256" key="13">
    <source>
        <dbReference type="PROSITE-ProRule" id="PRU10144"/>
    </source>
</evidence>
<keyword evidence="7" id="KW-0408">Iron</keyword>
<sequence>MNSGHFNYLRPAYRQTALSLAIAGALTAIPSVQAQDVDPSAALEEVIVTATRREEAIQDIAGSIIAFSPDDFTEIGLGTLRDMIEYTPGVSFIDRGVIGQGSIGIRGIPQAGNTPVVGIYVDDVPMSTNTPYASGAELYYDGLLGDVERVEMVKGPQGTLYGSVAVGGVVRYITREPALEEMRGSVGANLSDTENGGLNQLYNGSISVPIIKDTLGLTLSGFSQNNEGYVDWIDPDTGAVLQDGINETERKGYAIDMLYRFSDRGDLKLKVLHDENEYDARARIELEGPDSDDPLYGDFQTSSQPGFNKVEYDNYALTINYEWNWATLTSVSSLIEYNFTSFSDISSSLPPFVVDGALGLPPGTTERVGLDLASDSKKYIQELRLTSPQSDSLEWLAGFYYADEETAESQTLMPDPVPDQVTGFVNFPSEYTEYAVYGNITYFVSPDFDISLGARISNHESELELTQDGALTDPGTTSFGNNDDTVATYSLAARYRFNENNMFYGSIASGYRPASASIPVVSPEAEEDPDVDPNDCSNTVGLINNGCELDSDEVWSYEAGIKGESGSSLFRYDLALWYSEFKDFQTIITAFGTSGNANYDGTLKAYGLDAQAVMSPLDGLDITAGISWNDNELDGDDAFLGAVSGDQHPNIPEATASLRASYAFMLGGLDATLGGGLRYVGKMDTSFSDSENNVNTTVDEYVLADLNFGLTFNNISGQLYATNLFDEMKLQNRRDQIVGPGMFTSLGVYTQPRTVGVSIKYDF</sequence>
<evidence type="ECO:0000256" key="8">
    <source>
        <dbReference type="ARBA" id="ARBA00023065"/>
    </source>
</evidence>
<evidence type="ECO:0000256" key="7">
    <source>
        <dbReference type="ARBA" id="ARBA00023004"/>
    </source>
</evidence>
<evidence type="ECO:0000256" key="12">
    <source>
        <dbReference type="PROSITE-ProRule" id="PRU01360"/>
    </source>
</evidence>
<dbReference type="InterPro" id="IPR010917">
    <property type="entry name" value="TonB_rcpt_CS"/>
</dbReference>
<reference evidence="18" key="1">
    <citation type="submission" date="2019-02" db="EMBL/GenBank/DDBJ databases">
        <authorList>
            <person name="Li S.-H."/>
        </authorList>
    </citation>
    <scope>NUCLEOTIDE SEQUENCE</scope>
    <source>
        <strain evidence="18">IMCC14734</strain>
    </source>
</reference>
<dbReference type="InterPro" id="IPR000531">
    <property type="entry name" value="Beta-barrel_TonB"/>
</dbReference>